<organism evidence="1 2">
    <name type="scientific">Botryotinia fuckeliana (strain B05.10)</name>
    <name type="common">Noble rot fungus</name>
    <name type="synonym">Botrytis cinerea</name>
    <dbReference type="NCBI Taxonomy" id="332648"/>
    <lineage>
        <taxon>Eukaryota</taxon>
        <taxon>Fungi</taxon>
        <taxon>Dikarya</taxon>
        <taxon>Ascomycota</taxon>
        <taxon>Pezizomycotina</taxon>
        <taxon>Leotiomycetes</taxon>
        <taxon>Helotiales</taxon>
        <taxon>Sclerotiniaceae</taxon>
        <taxon>Botrytis</taxon>
    </lineage>
</organism>
<sequence>MSSRNDIPKTPDGWKQYSESYSLPDLPQKSKLVAESNKYLQRDIYVNAQTAIESNAARTVSLYADVLAFPSPDLTITVPRFGVIKLVCRVLSASGPLTLTLNPATVDQAAFLIYGSTFDQPVSYKVGTNPPVQLDLSPASGNFGAQVILKNGSATMTYLRRYIDISMSDSEFGKSLATQLRIASILFWIKPELALSLVSHVARATASSKTGALLNLQANALGQQISASALTGPNMNYAPVLTLNTYKMVLDGAISTTSAFEAQYNRFSDRQSTIADQKAAWSVMLSQANDAVNLQQTLVNNALARWDSATDILNSAEDTLRAHQLVLRDKESDFRLGVEIWQREQVINTIVNVFQAVIGFALAIGEIAIGNPAGAASAPAAAASAVKLISEAANVANSFVKPETIKALKSGTEAIFKLWTSTNTTVIDVRAQTLNSSIPNINLNPVGGDVSGDDQVSSDLTSIVSLAAWDDWTLQTDSQLTFAVTRAIRGASAYQLELRRHAIDGKLLVQARAQAVKIGQEYLQLRLHLHAMQANASRLQELLNTYQGEEDAAIEAQSYFYDRMLMLRTSIMIYMRDAVWAYKYYTLSDSSIVLNPLKSIQEYQQDSQMILQEVTTCKERYSSDFTPFIPSIETNELPLDYRTSVVTSLQSSTNSVTITLSPNIASSDPNAHDLPPITGPFTDGSRFRVFGMRAFLLGARPKSFGTNNKALVRLKISTSGVYADVQDGKVYGFTIKPLSRPFEYLMAPDGTVDIPPIKDSIIRSQDYVDPTAFAQWTVKIVNPQDFDLTGLTGLKLYWDGSAHFD</sequence>
<dbReference type="RefSeq" id="XP_024546509.1">
    <property type="nucleotide sequence ID" value="XM_024690740.1"/>
</dbReference>
<dbReference type="RefSeq" id="XP_024546508.1">
    <property type="nucleotide sequence ID" value="XM_024690739.1"/>
</dbReference>
<dbReference type="PANTHER" id="PTHR34714">
    <property type="entry name" value="EGF-LIKE DOMAIN-CONTAINING PROTEIN"/>
    <property type="match status" value="1"/>
</dbReference>
<dbReference type="KEGG" id="bfu:BCIN_01g08150"/>
<proteinExistence type="predicted"/>
<dbReference type="RefSeq" id="XP_024546507.1">
    <property type="nucleotide sequence ID" value="XM_024690738.1"/>
</dbReference>
<evidence type="ECO:0000313" key="2">
    <source>
        <dbReference type="Proteomes" id="UP000001798"/>
    </source>
</evidence>
<reference evidence="1 2" key="2">
    <citation type="journal article" date="2012" name="Eukaryot. Cell">
        <title>Genome update of Botrytis cinerea strains B05.10 and T4.</title>
        <authorList>
            <person name="Staats M."/>
            <person name="van Kan J.A."/>
        </authorList>
    </citation>
    <scope>NUCLEOTIDE SEQUENCE [LARGE SCALE GENOMIC DNA]</scope>
    <source>
        <strain evidence="1 2">B05.10</strain>
    </source>
</reference>
<dbReference type="EMBL" id="CP009805">
    <property type="protein sequence ID" value="ATZ46165.1"/>
    <property type="molecule type" value="Genomic_DNA"/>
</dbReference>
<dbReference type="GeneID" id="36393853"/>
<dbReference type="PANTHER" id="PTHR34714:SF2">
    <property type="entry name" value="EGF-LIKE DOMAIN-CONTAINING PROTEIN"/>
    <property type="match status" value="1"/>
</dbReference>
<evidence type="ECO:0000313" key="1">
    <source>
        <dbReference type="EMBL" id="ATZ46165.1"/>
    </source>
</evidence>
<dbReference type="AlphaFoldDB" id="A0A384J6E2"/>
<name>A0A384J6E2_BOTFB</name>
<reference evidence="1" key="4">
    <citation type="submission" date="2017-12" db="EMBL/GenBank/DDBJ databases">
        <authorList>
            <person name="van Kan J."/>
        </authorList>
    </citation>
    <scope>NUCLEOTIDE SEQUENCE</scope>
    <source>
        <strain evidence="1">B05.10</strain>
    </source>
</reference>
<dbReference type="Proteomes" id="UP000001798">
    <property type="component" value="Chromosome 1"/>
</dbReference>
<dbReference type="EMBL" id="CP009805">
    <property type="protein sequence ID" value="ATZ46167.1"/>
    <property type="molecule type" value="Genomic_DNA"/>
</dbReference>
<dbReference type="OrthoDB" id="3509531at2759"/>
<dbReference type="VEuPathDB" id="FungiDB:Bcin01g08150"/>
<reference evidence="1 2" key="3">
    <citation type="journal article" date="2017" name="Mol. Plant Pathol.">
        <title>A gapless genome sequence of the fungus Botrytis cinerea.</title>
        <authorList>
            <person name="Van Kan J.A."/>
            <person name="Stassen J.H."/>
            <person name="Mosbach A."/>
            <person name="Van Der Lee T.A."/>
            <person name="Faino L."/>
            <person name="Farmer A.D."/>
            <person name="Papasotiriou D.G."/>
            <person name="Zhou S."/>
            <person name="Seidl M.F."/>
            <person name="Cottam E."/>
            <person name="Edel D."/>
            <person name="Hahn M."/>
            <person name="Schwartz D.C."/>
            <person name="Dietrich R.A."/>
            <person name="Widdison S."/>
            <person name="Scalliet G."/>
        </authorList>
    </citation>
    <scope>NUCLEOTIDE SEQUENCE [LARGE SCALE GENOMIC DNA]</scope>
    <source>
        <strain evidence="1 2">B05.10</strain>
    </source>
</reference>
<protein>
    <submittedName>
        <fullName evidence="1">Uncharacterized protein</fullName>
    </submittedName>
</protein>
<dbReference type="EMBL" id="CP009805">
    <property type="protein sequence ID" value="ATZ46166.1"/>
    <property type="molecule type" value="Genomic_DNA"/>
</dbReference>
<reference evidence="1 2" key="1">
    <citation type="journal article" date="2011" name="PLoS Genet.">
        <title>Genomic analysis of the necrotrophic fungal pathogens Sclerotinia sclerotiorum and Botrytis cinerea.</title>
        <authorList>
            <person name="Amselem J."/>
            <person name="Cuomo C.A."/>
            <person name="van Kan J.A."/>
            <person name="Viaud M."/>
            <person name="Benito E.P."/>
            <person name="Couloux A."/>
            <person name="Coutinho P.M."/>
            <person name="de Vries R.P."/>
            <person name="Dyer P.S."/>
            <person name="Fillinger S."/>
            <person name="Fournier E."/>
            <person name="Gout L."/>
            <person name="Hahn M."/>
            <person name="Kohn L."/>
            <person name="Lapalu N."/>
            <person name="Plummer K.M."/>
            <person name="Pradier J.M."/>
            <person name="Quevillon E."/>
            <person name="Sharon A."/>
            <person name="Simon A."/>
            <person name="ten Have A."/>
            <person name="Tudzynski B."/>
            <person name="Tudzynski P."/>
            <person name="Wincker P."/>
            <person name="Andrew M."/>
            <person name="Anthouard V."/>
            <person name="Beever R.E."/>
            <person name="Beffa R."/>
            <person name="Benoit I."/>
            <person name="Bouzid O."/>
            <person name="Brault B."/>
            <person name="Chen Z."/>
            <person name="Choquer M."/>
            <person name="Collemare J."/>
            <person name="Cotton P."/>
            <person name="Danchin E.G."/>
            <person name="Da Silva C."/>
            <person name="Gautier A."/>
            <person name="Giraud C."/>
            <person name="Giraud T."/>
            <person name="Gonzalez C."/>
            <person name="Grossetete S."/>
            <person name="Guldener U."/>
            <person name="Henrissat B."/>
            <person name="Howlett B.J."/>
            <person name="Kodira C."/>
            <person name="Kretschmer M."/>
            <person name="Lappartient A."/>
            <person name="Leroch M."/>
            <person name="Levis C."/>
            <person name="Mauceli E."/>
            <person name="Neuveglise C."/>
            <person name="Oeser B."/>
            <person name="Pearson M."/>
            <person name="Poulain J."/>
            <person name="Poussereau N."/>
            <person name="Quesneville H."/>
            <person name="Rascle C."/>
            <person name="Schumacher J."/>
            <person name="Segurens B."/>
            <person name="Sexton A."/>
            <person name="Silva E."/>
            <person name="Sirven C."/>
            <person name="Soanes D.M."/>
            <person name="Talbot N.J."/>
            <person name="Templeton M."/>
            <person name="Yandava C."/>
            <person name="Yarden O."/>
            <person name="Zeng Q."/>
            <person name="Rollins J.A."/>
            <person name="Lebrun M.H."/>
            <person name="Dickman M."/>
        </authorList>
    </citation>
    <scope>NUCLEOTIDE SEQUENCE [LARGE SCALE GENOMIC DNA]</scope>
    <source>
        <strain evidence="1 2">B05.10</strain>
    </source>
</reference>
<gene>
    <name evidence="1" type="ORF">BCIN_01g08150</name>
</gene>
<accession>A0A384J6E2</accession>
<keyword evidence="2" id="KW-1185">Reference proteome</keyword>